<evidence type="ECO:0000313" key="7">
    <source>
        <dbReference type="Proteomes" id="UP001363010"/>
    </source>
</evidence>
<dbReference type="InterPro" id="IPR035897">
    <property type="entry name" value="Toll_tir_struct_dom_sf"/>
</dbReference>
<dbReference type="Gene3D" id="2.130.10.10">
    <property type="entry name" value="YVTN repeat-like/Quinoprotein amine dehydrogenase"/>
    <property type="match status" value="5"/>
</dbReference>
<evidence type="ECO:0000256" key="3">
    <source>
        <dbReference type="PROSITE-ProRule" id="PRU00221"/>
    </source>
</evidence>
<dbReference type="Proteomes" id="UP001363010">
    <property type="component" value="Unassembled WGS sequence"/>
</dbReference>
<dbReference type="InterPro" id="IPR002182">
    <property type="entry name" value="NB-ARC"/>
</dbReference>
<feature type="repeat" description="WD" evidence="3">
    <location>
        <begin position="1132"/>
        <end position="1173"/>
    </location>
</feature>
<feature type="repeat" description="WD" evidence="3">
    <location>
        <begin position="718"/>
        <end position="759"/>
    </location>
</feature>
<evidence type="ECO:0000256" key="4">
    <source>
        <dbReference type="SAM" id="Phobius"/>
    </source>
</evidence>
<feature type="repeat" description="WD" evidence="3">
    <location>
        <begin position="1174"/>
        <end position="1215"/>
    </location>
</feature>
<dbReference type="PRINTS" id="PR00364">
    <property type="entry name" value="DISEASERSIST"/>
</dbReference>
<dbReference type="Pfam" id="PF17908">
    <property type="entry name" value="APAF1_C"/>
    <property type="match status" value="1"/>
</dbReference>
<dbReference type="InterPro" id="IPR015943">
    <property type="entry name" value="WD40/YVTN_repeat-like_dom_sf"/>
</dbReference>
<keyword evidence="4" id="KW-0812">Transmembrane</keyword>
<gene>
    <name evidence="6" type="ORF">WKW80_31495</name>
</gene>
<keyword evidence="1 3" id="KW-0853">WD repeat</keyword>
<comment type="caution">
    <text evidence="6">The sequence shown here is derived from an EMBL/GenBank/DDBJ whole genome shotgun (WGS) entry which is preliminary data.</text>
</comment>
<dbReference type="SUPFAM" id="SSF52200">
    <property type="entry name" value="Toll/Interleukin receptor TIR domain"/>
    <property type="match status" value="1"/>
</dbReference>
<feature type="repeat" description="WD" evidence="3">
    <location>
        <begin position="1027"/>
        <end position="1068"/>
    </location>
</feature>
<proteinExistence type="predicted"/>
<accession>A0ABU8W8X8</accession>
<dbReference type="InterPro" id="IPR027417">
    <property type="entry name" value="P-loop_NTPase"/>
</dbReference>
<dbReference type="SUPFAM" id="SSF50998">
    <property type="entry name" value="Quinoprotein alcohol dehydrogenase-like"/>
    <property type="match status" value="1"/>
</dbReference>
<dbReference type="InterPro" id="IPR000157">
    <property type="entry name" value="TIR_dom"/>
</dbReference>
<dbReference type="Gene3D" id="3.40.50.10140">
    <property type="entry name" value="Toll/interleukin-1 receptor homology (TIR) domain"/>
    <property type="match status" value="1"/>
</dbReference>
<dbReference type="PANTHER" id="PTHR19848">
    <property type="entry name" value="WD40 REPEAT PROTEIN"/>
    <property type="match status" value="1"/>
</dbReference>
<dbReference type="SMART" id="SM00320">
    <property type="entry name" value="WD40"/>
    <property type="match status" value="14"/>
</dbReference>
<keyword evidence="2" id="KW-0677">Repeat</keyword>
<dbReference type="InterPro" id="IPR036322">
    <property type="entry name" value="WD40_repeat_dom_sf"/>
</dbReference>
<dbReference type="Pfam" id="PF00931">
    <property type="entry name" value="NB-ARC"/>
    <property type="match status" value="1"/>
</dbReference>
<dbReference type="InterPro" id="IPR036388">
    <property type="entry name" value="WH-like_DNA-bd_sf"/>
</dbReference>
<dbReference type="PANTHER" id="PTHR19848:SF8">
    <property type="entry name" value="F-BOX AND WD REPEAT DOMAIN CONTAINING 7"/>
    <property type="match status" value="1"/>
</dbReference>
<dbReference type="SUPFAM" id="SSF50978">
    <property type="entry name" value="WD40 repeat-like"/>
    <property type="match status" value="2"/>
</dbReference>
<dbReference type="InterPro" id="IPR011047">
    <property type="entry name" value="Quinoprotein_ADH-like_sf"/>
</dbReference>
<dbReference type="RefSeq" id="WP_340367533.1">
    <property type="nucleotide sequence ID" value="NZ_JBBKZV010000035.1"/>
</dbReference>
<feature type="repeat" description="WD" evidence="3">
    <location>
        <begin position="818"/>
        <end position="859"/>
    </location>
</feature>
<feature type="transmembrane region" description="Helical" evidence="4">
    <location>
        <begin position="1226"/>
        <end position="1245"/>
    </location>
</feature>
<reference evidence="6 7" key="1">
    <citation type="submission" date="2024-03" db="EMBL/GenBank/DDBJ databases">
        <title>Novel species of the genus Variovorax.</title>
        <authorList>
            <person name="Liu Q."/>
            <person name="Xin Y.-H."/>
        </authorList>
    </citation>
    <scope>NUCLEOTIDE SEQUENCE [LARGE SCALE GENOMIC DNA]</scope>
    <source>
        <strain evidence="6 7">KACC 18501</strain>
    </source>
</reference>
<dbReference type="InterPro" id="IPR020472">
    <property type="entry name" value="WD40_PAC1"/>
</dbReference>
<dbReference type="Gene3D" id="1.10.10.10">
    <property type="entry name" value="Winged helix-like DNA-binding domain superfamily/Winged helix DNA-binding domain"/>
    <property type="match status" value="1"/>
</dbReference>
<dbReference type="PROSITE" id="PS50082">
    <property type="entry name" value="WD_REPEATS_2"/>
    <property type="match status" value="12"/>
</dbReference>
<dbReference type="InterPro" id="IPR019775">
    <property type="entry name" value="WD40_repeat_CS"/>
</dbReference>
<organism evidence="6 7">
    <name type="scientific">Variovorax humicola</name>
    <dbReference type="NCBI Taxonomy" id="1769758"/>
    <lineage>
        <taxon>Bacteria</taxon>
        <taxon>Pseudomonadati</taxon>
        <taxon>Pseudomonadota</taxon>
        <taxon>Betaproteobacteria</taxon>
        <taxon>Burkholderiales</taxon>
        <taxon>Comamonadaceae</taxon>
        <taxon>Variovorax</taxon>
    </lineage>
</organism>
<dbReference type="CDD" id="cd00200">
    <property type="entry name" value="WD40"/>
    <property type="match status" value="3"/>
</dbReference>
<evidence type="ECO:0000256" key="1">
    <source>
        <dbReference type="ARBA" id="ARBA00022574"/>
    </source>
</evidence>
<dbReference type="PROSITE" id="PS50104">
    <property type="entry name" value="TIR"/>
    <property type="match status" value="1"/>
</dbReference>
<sequence>MKFARDLPRVFVSYARKDGEALARDLRERLAAAGIPLWRDREGMEGGRDWWLQITDALDQVEFLVLVMTEAALQSELVRREWRYARQRGVAVYPVVGDQPIDFDALPRWMRSVHFYSLAHEWTKFVNDLDTRPLLVRVPFMVEDLPADFVGRPREFERLVSHLLDREREEPIAITAALRGAGGFGKSVLARALCHDEAIQDAFDDGILWVTLGEQPGDLTAKVEDLIFVLSGKRPGFAGIEGATAALVELLADRDLLIVIDDVWDGAHAQPFLQGGRRCARLITTRMTDAVPVEAIRIEVDAMRADEAVALLGHGLPSGSEAALRALAQRLGEWPLLLKIVNATLRELILQQRKATAEALAYVNKALDRRGVTFFDKRQASSRHQAVRDTLVLSISQLDEDEKRRFHELAVFPEDADIPLDLLGAYWGSTGGLDEFDTETLCGRLYRLSLVLQFDHTARYVRLHDVIRQFLLTEVSATVGALHGKLLDAAFAQDAETSWASVATAQPYWWTQLFMHLHGAGRMEDLRTTALDLRYIAAKTAARTPLAVESDLGLAGQQFPDDVSLRVLRRNYMQSSHILAGCQTMGEVRATLYVRLQHVEALASLLPALADAADLVRVHALKALPDLPDPALIRTLRPHRESLLACAVTSDGRLVATAGSGPLIRLWDAATGAELRAFPGHAAIALAIDAQGTLIAAACADRRIRLWDLATGEACGELVGHTDMLTDCAISADRRFLVSSSADCTLRIWDLTTGAVRHSIGRTWKDDGRFAPVPSDQGHWSSVLGCAISPDGRWVASCSADQTASIWDAETGLVVRVLAGHEAEVRACCFSPDGKLLATAGGDRKVKVWDCATGEHTTLGRHMHVVTSCAFVGDGCSLVSASADGTLMLWDLPSGEPICAMTGHTDWVNDCAASADGRVLASASADGTAKLWDAWSRGREYPSNRNLAWVLACAAHPGLPEFVTASSDRSLMVWDSRSMTPSRRLVGHKDSVYGCALSPDGSRVASASADHIVAIWETSERRASFLLAGHRDWVNDCAVHPGGNLLASASSDRTLRLWDLSSRARKLAFVAHDQGATCCAFSPDGRHVMSGATDGHLVRWSLDFDEQLWEAWLTHPVLSTDAAELSLRPVAMAGHTRAVNRCAFAPNGRYLVTASDDRTLKVWDADKSMLLQTLQGHAGEVNGCDVNPDSSLVASVSQDGGLRLWRSSDGACVASLQVDGALSGCAWIDSVGSIAVVGAMGIYFFRVR</sequence>
<feature type="repeat" description="WD" evidence="3">
    <location>
        <begin position="685"/>
        <end position="717"/>
    </location>
</feature>
<dbReference type="Pfam" id="PF00400">
    <property type="entry name" value="WD40"/>
    <property type="match status" value="13"/>
</dbReference>
<dbReference type="PRINTS" id="PR00320">
    <property type="entry name" value="GPROTEINBRPT"/>
</dbReference>
<dbReference type="Gene3D" id="3.40.50.300">
    <property type="entry name" value="P-loop containing nucleotide triphosphate hydrolases"/>
    <property type="match status" value="1"/>
</dbReference>
<dbReference type="PROSITE" id="PS50294">
    <property type="entry name" value="WD_REPEATS_REGION"/>
    <property type="match status" value="10"/>
</dbReference>
<dbReference type="InterPro" id="IPR001680">
    <property type="entry name" value="WD40_rpt"/>
</dbReference>
<feature type="repeat" description="WD" evidence="3">
    <location>
        <begin position="859"/>
        <end position="900"/>
    </location>
</feature>
<dbReference type="Gene3D" id="1.25.40.370">
    <property type="match status" value="1"/>
</dbReference>
<evidence type="ECO:0000259" key="5">
    <source>
        <dbReference type="PROSITE" id="PS50104"/>
    </source>
</evidence>
<feature type="repeat" description="WD" evidence="3">
    <location>
        <begin position="1069"/>
        <end position="1110"/>
    </location>
</feature>
<dbReference type="PROSITE" id="PS00678">
    <property type="entry name" value="WD_REPEATS_1"/>
    <property type="match status" value="5"/>
</dbReference>
<feature type="repeat" description="WD" evidence="3">
    <location>
        <begin position="776"/>
        <end position="817"/>
    </location>
</feature>
<evidence type="ECO:0000313" key="6">
    <source>
        <dbReference type="EMBL" id="MEJ8826497.1"/>
    </source>
</evidence>
<evidence type="ECO:0000256" key="2">
    <source>
        <dbReference type="ARBA" id="ARBA00022737"/>
    </source>
</evidence>
<dbReference type="EMBL" id="JBBKZV010000035">
    <property type="protein sequence ID" value="MEJ8826497.1"/>
    <property type="molecule type" value="Genomic_DNA"/>
</dbReference>
<keyword evidence="7" id="KW-1185">Reference proteome</keyword>
<keyword evidence="4" id="KW-1133">Transmembrane helix</keyword>
<feature type="repeat" description="WD" evidence="3">
    <location>
        <begin position="636"/>
        <end position="677"/>
    </location>
</feature>
<feature type="domain" description="TIR" evidence="5">
    <location>
        <begin position="6"/>
        <end position="129"/>
    </location>
</feature>
<feature type="repeat" description="WD" evidence="3">
    <location>
        <begin position="901"/>
        <end position="933"/>
    </location>
</feature>
<protein>
    <submittedName>
        <fullName evidence="6">TIR domain-containing protein</fullName>
    </submittedName>
</protein>
<name>A0ABU8W8X8_9BURK</name>
<keyword evidence="4" id="KW-0472">Membrane</keyword>
<dbReference type="Pfam" id="PF13676">
    <property type="entry name" value="TIR_2"/>
    <property type="match status" value="1"/>
</dbReference>
<dbReference type="SUPFAM" id="SSF52540">
    <property type="entry name" value="P-loop containing nucleoside triphosphate hydrolases"/>
    <property type="match status" value="1"/>
</dbReference>
<feature type="repeat" description="WD" evidence="3">
    <location>
        <begin position="985"/>
        <end position="1026"/>
    </location>
</feature>
<dbReference type="InterPro" id="IPR041452">
    <property type="entry name" value="APAF1_C"/>
</dbReference>